<comment type="function">
    <text evidence="10">Protein associated with the U5 snRNP, during its maturation and its post-splicing recycling and which is required for spliceosomal tri-snRNP complex assembly in the nucleus. Has a molecular sequestering activity and transiently hinders SNRNP200 binding sites for constitutive splicing factors that intervene later during the assembly of the spliceosome and splicing. Together with its molecular sequestering activity, may also function as a molecular adapter and placeholder, coordinating the assembly of the U5 snRNP and its association with the U4/U6 di-snRNP.</text>
</comment>
<dbReference type="PANTHER" id="PTHR13445">
    <property type="entry name" value="TUMOR SUPPRESSING SUBTRANSFERABLE CANDIDATE 4 TSSC4"/>
    <property type="match status" value="1"/>
</dbReference>
<dbReference type="PANTHER" id="PTHR13445:SF3">
    <property type="entry name" value="U5 SMALL NUCLEAR RIBONUCLEOPROTEIN TSSC4"/>
    <property type="match status" value="1"/>
</dbReference>
<evidence type="ECO:0000256" key="2">
    <source>
        <dbReference type="ARBA" id="ARBA00004496"/>
    </source>
</evidence>
<dbReference type="EMBL" id="JAGEUA010000002">
    <property type="protein sequence ID" value="KAL1007356.1"/>
    <property type="molecule type" value="Genomic_DNA"/>
</dbReference>
<sequence length="291" mass="32270">MCEQADNRDGACRKLSSEGIKLTDDLALIDSDPEEHNVSIKTEVEDLSYSSDDEEQPNYGLSSSPTKPAFSLTGGSLSFSNRSQSIFDCLESAAKLASSHIGQDNGTVGKLVSKCPLKRGVPDYLVNPERWTHYNLEDVPETSDHKNSMVAEQYIQSLQKGKESLMADIPEEPFIPTFNQGQSSSSEYKMVFSRPSRAQKDDTPDGNVLDQCRKSRMGLCHLDEEEEDGIDLGPVSTHRPNESALKRKRTLGENEEGGALNDATDQPPIGFIINRKVNRKNLRKTTEKDEN</sequence>
<keyword evidence="4" id="KW-0963">Cytoplasm</keyword>
<comment type="caution">
    <text evidence="12">The sequence shown here is derived from an EMBL/GenBank/DDBJ whole genome shotgun (WGS) entry which is preliminary data.</text>
</comment>
<gene>
    <name evidence="12" type="ORF">UPYG_G00085590</name>
</gene>
<evidence type="ECO:0000313" key="13">
    <source>
        <dbReference type="Proteomes" id="UP001557470"/>
    </source>
</evidence>
<evidence type="ECO:0000256" key="11">
    <source>
        <dbReference type="SAM" id="MobiDB-lite"/>
    </source>
</evidence>
<comment type="similarity">
    <text evidence="3">Belongs to the TSSC4 family.</text>
</comment>
<evidence type="ECO:0000256" key="7">
    <source>
        <dbReference type="ARBA" id="ARBA00023187"/>
    </source>
</evidence>
<keyword evidence="7" id="KW-0508">mRNA splicing</keyword>
<protein>
    <recommendedName>
        <fullName evidence="9">U5 small nuclear ribonucleoprotein TSSC4</fullName>
    </recommendedName>
</protein>
<evidence type="ECO:0000256" key="1">
    <source>
        <dbReference type="ARBA" id="ARBA00004123"/>
    </source>
</evidence>
<evidence type="ECO:0000313" key="12">
    <source>
        <dbReference type="EMBL" id="KAL1007356.1"/>
    </source>
</evidence>
<dbReference type="GO" id="GO:0008380">
    <property type="term" value="P:RNA splicing"/>
    <property type="evidence" value="ECO:0007669"/>
    <property type="project" value="UniProtKB-KW"/>
</dbReference>
<name>A0ABD0Y1Z9_UMBPY</name>
<dbReference type="GO" id="GO:0006397">
    <property type="term" value="P:mRNA processing"/>
    <property type="evidence" value="ECO:0007669"/>
    <property type="project" value="UniProtKB-KW"/>
</dbReference>
<evidence type="ECO:0000256" key="3">
    <source>
        <dbReference type="ARBA" id="ARBA00010362"/>
    </source>
</evidence>
<dbReference type="GO" id="GO:0005681">
    <property type="term" value="C:spliceosomal complex"/>
    <property type="evidence" value="ECO:0007669"/>
    <property type="project" value="UniProtKB-KW"/>
</dbReference>
<evidence type="ECO:0000256" key="9">
    <source>
        <dbReference type="ARBA" id="ARBA00035304"/>
    </source>
</evidence>
<dbReference type="Pfam" id="PF15264">
    <property type="entry name" value="TSSC4"/>
    <property type="match status" value="1"/>
</dbReference>
<reference evidence="12 13" key="1">
    <citation type="submission" date="2024-06" db="EMBL/GenBank/DDBJ databases">
        <authorList>
            <person name="Pan Q."/>
            <person name="Wen M."/>
            <person name="Jouanno E."/>
            <person name="Zahm M."/>
            <person name="Klopp C."/>
            <person name="Cabau C."/>
            <person name="Louis A."/>
            <person name="Berthelot C."/>
            <person name="Parey E."/>
            <person name="Roest Crollius H."/>
            <person name="Montfort J."/>
            <person name="Robinson-Rechavi M."/>
            <person name="Bouchez O."/>
            <person name="Lampietro C."/>
            <person name="Lopez Roques C."/>
            <person name="Donnadieu C."/>
            <person name="Postlethwait J."/>
            <person name="Bobe J."/>
            <person name="Verreycken H."/>
            <person name="Guiguen Y."/>
        </authorList>
    </citation>
    <scope>NUCLEOTIDE SEQUENCE [LARGE SCALE GENOMIC DNA]</scope>
    <source>
        <strain evidence="12">Up_M1</strain>
        <tissue evidence="12">Testis</tissue>
    </source>
</reference>
<evidence type="ECO:0000256" key="5">
    <source>
        <dbReference type="ARBA" id="ARBA00022664"/>
    </source>
</evidence>
<dbReference type="InterPro" id="IPR029338">
    <property type="entry name" value="TSSC4"/>
</dbReference>
<keyword evidence="5" id="KW-0507">mRNA processing</keyword>
<comment type="subcellular location">
    <subcellularLocation>
        <location evidence="2">Cytoplasm</location>
    </subcellularLocation>
    <subcellularLocation>
        <location evidence="1">Nucleus</location>
    </subcellularLocation>
</comment>
<dbReference type="Proteomes" id="UP001557470">
    <property type="component" value="Unassembled WGS sequence"/>
</dbReference>
<evidence type="ECO:0000256" key="10">
    <source>
        <dbReference type="ARBA" id="ARBA00045970"/>
    </source>
</evidence>
<dbReference type="GO" id="GO:0005737">
    <property type="term" value="C:cytoplasm"/>
    <property type="evidence" value="ECO:0007669"/>
    <property type="project" value="UniProtKB-SubCell"/>
</dbReference>
<keyword evidence="6" id="KW-0747">Spliceosome</keyword>
<organism evidence="12 13">
    <name type="scientific">Umbra pygmaea</name>
    <name type="common">Eastern mudminnow</name>
    <dbReference type="NCBI Taxonomy" id="75934"/>
    <lineage>
        <taxon>Eukaryota</taxon>
        <taxon>Metazoa</taxon>
        <taxon>Chordata</taxon>
        <taxon>Craniata</taxon>
        <taxon>Vertebrata</taxon>
        <taxon>Euteleostomi</taxon>
        <taxon>Actinopterygii</taxon>
        <taxon>Neopterygii</taxon>
        <taxon>Teleostei</taxon>
        <taxon>Protacanthopterygii</taxon>
        <taxon>Esociformes</taxon>
        <taxon>Umbridae</taxon>
        <taxon>Umbra</taxon>
    </lineage>
</organism>
<proteinExistence type="inferred from homology"/>
<dbReference type="AlphaFoldDB" id="A0ABD0Y1Z9"/>
<evidence type="ECO:0000256" key="6">
    <source>
        <dbReference type="ARBA" id="ARBA00022728"/>
    </source>
</evidence>
<feature type="region of interest" description="Disordered" evidence="11">
    <location>
        <begin position="228"/>
        <end position="268"/>
    </location>
</feature>
<keyword evidence="8" id="KW-0539">Nucleus</keyword>
<feature type="region of interest" description="Disordered" evidence="11">
    <location>
        <begin position="43"/>
        <end position="67"/>
    </location>
</feature>
<evidence type="ECO:0000256" key="4">
    <source>
        <dbReference type="ARBA" id="ARBA00022490"/>
    </source>
</evidence>
<keyword evidence="13" id="KW-1185">Reference proteome</keyword>
<accession>A0ABD0Y1Z9</accession>
<evidence type="ECO:0000256" key="8">
    <source>
        <dbReference type="ARBA" id="ARBA00023242"/>
    </source>
</evidence>